<protein>
    <submittedName>
        <fullName evidence="1">Uncharacterized protein</fullName>
    </submittedName>
</protein>
<evidence type="ECO:0000313" key="1">
    <source>
        <dbReference type="EMBL" id="KRG21339.1"/>
    </source>
</evidence>
<dbReference type="RefSeq" id="WP_075066144.1">
    <property type="nucleotide sequence ID" value="NZ_LKAJ02000001.1"/>
</dbReference>
<name>A0A0Q9YKS3_9GAMM</name>
<keyword evidence="3" id="KW-1185">Reference proteome</keyword>
<dbReference type="AlphaFoldDB" id="A0A0Q9YKS3"/>
<dbReference type="Proteomes" id="UP000051497">
    <property type="component" value="Unassembled WGS sequence"/>
</dbReference>
<accession>A0A0Q9YKS3</accession>
<evidence type="ECO:0000313" key="2">
    <source>
        <dbReference type="EMBL" id="MCS5710907.1"/>
    </source>
</evidence>
<sequence>MTKHSIGQVVQDKKQQQLYALIRQGMKPCSTAKLKKLGTELGLLLYKNPRLLQKAKLSRQMKADAIALIIRSSNKTVIDNTKALMNMLSFANFAKAKPTQKKLSSAVDFAIEIHNSKLFQTLLEHPLSVSDSSLKSLIQSFYPDAGNLMMWDLFYKLDPKRYQGRSYGQLSPYEKLYFSLYEPYYIHELNHRLNLPGKAEIKWDKAKLDEISLEGQNAGFSLRQFKEHLLLFAVKHPNKLSEGFNRAVDEIVNLLPQSGKHTLNGELFYFNHVNHGWCAILLDDKLYMINMGLGSKAPGIQVYDVPHHKKASVLNDLKSWEKTDLLDQIQITDEEMRNPAKLQDKIARVMEFNDFKDFSKKHHLTQLEQIDIPAQTMGNCSYYSLKGLLLAISYHYNKKQYSSKIAYNRSLSDVLSYIHYDYANAIDDYMAHSIKPNLLLLKQAKEQAKKYETVKGSHHVEPTLDWAAYKRKSARQR</sequence>
<proteinExistence type="predicted"/>
<organism evidence="1">
    <name type="scientific">Candidatus Berkiella aquae</name>
    <dbReference type="NCBI Taxonomy" id="295108"/>
    <lineage>
        <taxon>Bacteria</taxon>
        <taxon>Pseudomonadati</taxon>
        <taxon>Pseudomonadota</taxon>
        <taxon>Gammaproteobacteria</taxon>
        <taxon>Candidatus Berkiellales</taxon>
        <taxon>Candidatus Berkiellaceae</taxon>
        <taxon>Candidatus Berkiella</taxon>
    </lineage>
</organism>
<evidence type="ECO:0000313" key="3">
    <source>
        <dbReference type="Proteomes" id="UP000051497"/>
    </source>
</evidence>
<reference evidence="1" key="1">
    <citation type="submission" date="2015-09" db="EMBL/GenBank/DDBJ databases">
        <title>Draft Genome Sequences of Two Novel Amoeba-resistant Intranuclear Bacteria, Candidatus Berkiella cookevillensis and Candidatus Berkiella aquae.</title>
        <authorList>
            <person name="Mehari Y.T."/>
            <person name="Arivett B.A."/>
            <person name="Farone A.L."/>
            <person name="Gunderson J.H."/>
            <person name="Farone M.B."/>
        </authorList>
    </citation>
    <scope>NUCLEOTIDE SEQUENCE [LARGE SCALE GENOMIC DNA]</scope>
    <source>
        <strain evidence="1">HT99</strain>
    </source>
</reference>
<gene>
    <name evidence="2" type="ORF">HT99x_005655</name>
    <name evidence="1" type="ORF">HT99x_01515</name>
</gene>
<dbReference type="EMBL" id="LKAJ02000001">
    <property type="protein sequence ID" value="MCS5710907.1"/>
    <property type="molecule type" value="Genomic_DNA"/>
</dbReference>
<dbReference type="EMBL" id="LKAJ01000005">
    <property type="protein sequence ID" value="KRG21339.1"/>
    <property type="molecule type" value="Genomic_DNA"/>
</dbReference>
<comment type="caution">
    <text evidence="1">The sequence shown here is derived from an EMBL/GenBank/DDBJ whole genome shotgun (WGS) entry which is preliminary data.</text>
</comment>
<reference evidence="2" key="3">
    <citation type="submission" date="2021-06" db="EMBL/GenBank/DDBJ databases">
        <title>Genomic Description and Analysis of Intracellular Bacteria, Candidatus Berkiella cookevillensis and Candidatus Berkiella aquae.</title>
        <authorList>
            <person name="Kidane D.T."/>
            <person name="Mehari Y.T."/>
            <person name="Rice F.C."/>
            <person name="Arivett B.A."/>
            <person name="Farone A.L."/>
            <person name="Berk S.G."/>
            <person name="Farone M.B."/>
        </authorList>
    </citation>
    <scope>NUCLEOTIDE SEQUENCE</scope>
    <source>
        <strain evidence="2">HT99</strain>
    </source>
</reference>
<reference evidence="2" key="2">
    <citation type="journal article" date="2016" name="Genome Announc.">
        <title>Draft Genome Sequences of Two Novel Amoeba-Resistant Intranuclear Bacteria, 'Candidatus Berkiella cookevillensis' and 'Candidatus Berkiella aquae'.</title>
        <authorList>
            <person name="Mehari Y.T."/>
            <person name="Arivett B.A."/>
            <person name="Farone A.L."/>
            <person name="Gunderson J.H."/>
            <person name="Farone M.B."/>
        </authorList>
    </citation>
    <scope>NUCLEOTIDE SEQUENCE</scope>
    <source>
        <strain evidence="2">HT99</strain>
    </source>
</reference>